<evidence type="ECO:0000313" key="3">
    <source>
        <dbReference type="Proteomes" id="UP000197904"/>
    </source>
</evidence>
<comment type="caution">
    <text evidence="2">The sequence shown here is derived from an EMBL/GenBank/DDBJ whole genome shotgun (WGS) entry which is preliminary data.</text>
</comment>
<proteinExistence type="predicted"/>
<feature type="region of interest" description="Disordered" evidence="1">
    <location>
        <begin position="451"/>
        <end position="479"/>
    </location>
</feature>
<organism evidence="2 3">
    <name type="scientific">Stenotrophomonas pavanii</name>
    <dbReference type="NCBI Taxonomy" id="487698"/>
    <lineage>
        <taxon>Bacteria</taxon>
        <taxon>Pseudomonadati</taxon>
        <taxon>Pseudomonadota</taxon>
        <taxon>Gammaproteobacteria</taxon>
        <taxon>Lysobacterales</taxon>
        <taxon>Lysobacteraceae</taxon>
        <taxon>Stenotrophomonas</taxon>
    </lineage>
</organism>
<dbReference type="EMBL" id="NIXP01000076">
    <property type="protein sequence ID" value="OWR33582.1"/>
    <property type="molecule type" value="Genomic_DNA"/>
</dbReference>
<evidence type="ECO:0000313" key="2">
    <source>
        <dbReference type="EMBL" id="OWR33582.1"/>
    </source>
</evidence>
<protein>
    <recommendedName>
        <fullName evidence="4">TniQ family protein</fullName>
    </recommendedName>
</protein>
<dbReference type="RefSeq" id="WP_005413363.1">
    <property type="nucleotide sequence ID" value="NZ_NIXP01000076.1"/>
</dbReference>
<reference evidence="2 3" key="1">
    <citation type="submission" date="2017-06" db="EMBL/GenBank/DDBJ databases">
        <authorList>
            <person name="Kim H.J."/>
            <person name="Triplett B.A."/>
        </authorList>
    </citation>
    <scope>NUCLEOTIDE SEQUENCE [LARGE SCALE GENOMIC DNA]</scope>
    <source>
        <strain evidence="2 3">S18795</strain>
    </source>
</reference>
<evidence type="ECO:0008006" key="4">
    <source>
        <dbReference type="Google" id="ProtNLM"/>
    </source>
</evidence>
<name>A0A246KYC9_9GAMM</name>
<dbReference type="Proteomes" id="UP000197904">
    <property type="component" value="Unassembled WGS sequence"/>
</dbReference>
<gene>
    <name evidence="2" type="ORF">CEE55_11040</name>
</gene>
<accession>A0A246KYC9</accession>
<dbReference type="AlphaFoldDB" id="A0A246KYC9"/>
<evidence type="ECO:0000256" key="1">
    <source>
        <dbReference type="SAM" id="MobiDB-lite"/>
    </source>
</evidence>
<sequence length="479" mass="52563">MAWNDDIQGQPAVPRMIGADLSPYPYISGYGLAQRITAFALPAGVELTALGFRNRKGMDVLIATQRLGKPRSNFLWSLALTDTKVGAYWAPEVWSPTDCPGLFSRHPRPLRQCWECAEHGYHSALFQLPSITRCPWHGLRLSCTCPQCGQTQFARFNDKNALGVCACGYIAMNARTALAGMRSFPTYQCASWAEVYLEWAQRQRERRVLYVPESNQAWDQAYAAVAAPPAYLVTRELPASRTAPTHFVFEGVGADPDHDCLWGFSHLGGPQVFRLTPLPKGVIDRLAAITDQAVAEVAKQEREMVPSEGHARPLDSTSASPARDRTFLIGPYGLSESGHAWLSLAVVDKELTIACGNALLHFSEKLRTSLELHLSPQASVASVLGSIGGRRHLVDAMMDCVCRAYDQGLRSRLCHPTQKPKNAQASTLEVPLIELQIRDGAIARVQVAWAPSPSEKRAPSLPAPCDIREVSPRSKPNSA</sequence>